<sequence>MNAPTPITNLLPSTEQGRVLRREGTRVACPHCDTPSELRDMWRKGPLQWQASYRCDNDECGHTFLTAIELVRRLKASALQNNALDLPMSTHIRELAEAQGEVPAMSHDLFVGVDLDKFNIMPTGALGLHFPRRLRKRASADGERVACPDCGADAVIRTSWVMAPLLRETTYHCTNDCCGGVFVAHKEIVCSLSPSGTPDPTVQLPLSAHIRRDVLGIVLDAAGSYDYTPRRTAPVTADLFAGDKPAGASS</sequence>
<feature type="domain" description="Zinc finger Ogr/Delta-type" evidence="1">
    <location>
        <begin position="29"/>
        <end position="69"/>
    </location>
</feature>
<dbReference type="Pfam" id="PF04606">
    <property type="entry name" value="Ogr_Delta"/>
    <property type="match status" value="2"/>
</dbReference>
<protein>
    <submittedName>
        <fullName evidence="2">Ogr/Delta-like zinc finger family protein</fullName>
    </submittedName>
</protein>
<organism evidence="2 3">
    <name type="scientific">Comamonas sediminis</name>
    <dbReference type="NCBI Taxonomy" id="1783360"/>
    <lineage>
        <taxon>Bacteria</taxon>
        <taxon>Pseudomonadati</taxon>
        <taxon>Pseudomonadota</taxon>
        <taxon>Betaproteobacteria</taxon>
        <taxon>Burkholderiales</taxon>
        <taxon>Comamonadaceae</taxon>
        <taxon>Comamonas</taxon>
    </lineage>
</organism>
<evidence type="ECO:0000259" key="1">
    <source>
        <dbReference type="Pfam" id="PF04606"/>
    </source>
</evidence>
<dbReference type="RefSeq" id="WP_369460516.1">
    <property type="nucleotide sequence ID" value="NZ_JBGBDC010000006.1"/>
</dbReference>
<feature type="domain" description="Zinc finger Ogr/Delta-type" evidence="1">
    <location>
        <begin position="147"/>
        <end position="188"/>
    </location>
</feature>
<dbReference type="Proteomes" id="UP001562178">
    <property type="component" value="Unassembled WGS sequence"/>
</dbReference>
<proteinExistence type="predicted"/>
<accession>A0ABV4B4N2</accession>
<dbReference type="EMBL" id="JBGBDC010000006">
    <property type="protein sequence ID" value="MEY2252486.1"/>
    <property type="molecule type" value="Genomic_DNA"/>
</dbReference>
<evidence type="ECO:0000313" key="2">
    <source>
        <dbReference type="EMBL" id="MEY2252486.1"/>
    </source>
</evidence>
<evidence type="ECO:0000313" key="3">
    <source>
        <dbReference type="Proteomes" id="UP001562178"/>
    </source>
</evidence>
<reference evidence="2 3" key="1">
    <citation type="journal article" date="2016" name="Int. J. Syst. Evol. Microbiol.">
        <title>Description of Comamonas sediminis sp. nov., isolated from lagoon sediments.</title>
        <authorList>
            <person name="Subhash Y."/>
            <person name="Bang J.J."/>
            <person name="You T.H."/>
            <person name="Lee S.S."/>
        </authorList>
    </citation>
    <scope>NUCLEOTIDE SEQUENCE [LARGE SCALE GENOMIC DNA]</scope>
    <source>
        <strain evidence="2 3">JCM 31169</strain>
    </source>
</reference>
<dbReference type="InterPro" id="IPR007684">
    <property type="entry name" value="Znf_Ogr/Delta"/>
</dbReference>
<name>A0ABV4B4N2_9BURK</name>
<comment type="caution">
    <text evidence="2">The sequence shown here is derived from an EMBL/GenBank/DDBJ whole genome shotgun (WGS) entry which is preliminary data.</text>
</comment>
<keyword evidence="3" id="KW-1185">Reference proteome</keyword>
<gene>
    <name evidence="2" type="ORF">AB7A72_15820</name>
</gene>